<protein>
    <submittedName>
        <fullName evidence="2">Uncharacterized protein</fullName>
    </submittedName>
</protein>
<feature type="non-terminal residue" evidence="2">
    <location>
        <position position="154"/>
    </location>
</feature>
<feature type="non-terminal residue" evidence="2">
    <location>
        <position position="1"/>
    </location>
</feature>
<name>A0A0P7V904_SCLFO</name>
<feature type="compositionally biased region" description="Low complexity" evidence="1">
    <location>
        <begin position="81"/>
        <end position="96"/>
    </location>
</feature>
<evidence type="ECO:0000313" key="3">
    <source>
        <dbReference type="Proteomes" id="UP000034805"/>
    </source>
</evidence>
<feature type="compositionally biased region" description="Basic and acidic residues" evidence="1">
    <location>
        <begin position="1"/>
        <end position="12"/>
    </location>
</feature>
<dbReference type="AlphaFoldDB" id="A0A0P7V904"/>
<proteinExistence type="predicted"/>
<organism evidence="2 3">
    <name type="scientific">Scleropages formosus</name>
    <name type="common">Asian bonytongue</name>
    <name type="synonym">Osteoglossum formosum</name>
    <dbReference type="NCBI Taxonomy" id="113540"/>
    <lineage>
        <taxon>Eukaryota</taxon>
        <taxon>Metazoa</taxon>
        <taxon>Chordata</taxon>
        <taxon>Craniata</taxon>
        <taxon>Vertebrata</taxon>
        <taxon>Euteleostomi</taxon>
        <taxon>Actinopterygii</taxon>
        <taxon>Neopterygii</taxon>
        <taxon>Teleostei</taxon>
        <taxon>Osteoglossocephala</taxon>
        <taxon>Osteoglossomorpha</taxon>
        <taxon>Osteoglossiformes</taxon>
        <taxon>Osteoglossidae</taxon>
        <taxon>Scleropages</taxon>
    </lineage>
</organism>
<accession>A0A0P7V904</accession>
<feature type="compositionally biased region" description="Polar residues" evidence="1">
    <location>
        <begin position="97"/>
        <end position="111"/>
    </location>
</feature>
<sequence length="154" mass="16932">QNKTEKSSTEKLTDEEDTSPSWNHSVLGFSETGVAHDGFPKVEGRDGKPAPQFPVKPLFSGLPASESSSNNESEREMDTGSSSMAFDAVFSSSSSSPLETEQATKANLENMSSTERIAFLQEKLKDIRSHYLSLKSEVASIDRRRKLMKKKRGG</sequence>
<feature type="region of interest" description="Disordered" evidence="1">
    <location>
        <begin position="1"/>
        <end position="111"/>
    </location>
</feature>
<comment type="caution">
    <text evidence="2">The sequence shown here is derived from an EMBL/GenBank/DDBJ whole genome shotgun (WGS) entry which is preliminary data.</text>
</comment>
<feature type="compositionally biased region" description="Basic and acidic residues" evidence="1">
    <location>
        <begin position="38"/>
        <end position="48"/>
    </location>
</feature>
<evidence type="ECO:0000313" key="2">
    <source>
        <dbReference type="EMBL" id="KPP78675.1"/>
    </source>
</evidence>
<reference evidence="2 3" key="1">
    <citation type="submission" date="2015-08" db="EMBL/GenBank/DDBJ databases">
        <title>The genome of the Asian arowana (Scleropages formosus).</title>
        <authorList>
            <person name="Tan M.H."/>
            <person name="Gan H.M."/>
            <person name="Croft L.J."/>
            <person name="Austin C.M."/>
        </authorList>
    </citation>
    <scope>NUCLEOTIDE SEQUENCE [LARGE SCALE GENOMIC DNA]</scope>
    <source>
        <strain evidence="2">Aro1</strain>
    </source>
</reference>
<gene>
    <name evidence="2" type="ORF">Z043_101804</name>
</gene>
<evidence type="ECO:0000256" key="1">
    <source>
        <dbReference type="SAM" id="MobiDB-lite"/>
    </source>
</evidence>
<dbReference type="Proteomes" id="UP000034805">
    <property type="component" value="Unassembled WGS sequence"/>
</dbReference>
<dbReference type="EMBL" id="JARO02000407">
    <property type="protein sequence ID" value="KPP78675.1"/>
    <property type="molecule type" value="Genomic_DNA"/>
</dbReference>